<dbReference type="InterPro" id="IPR006652">
    <property type="entry name" value="Kelch_1"/>
</dbReference>
<evidence type="ECO:0008006" key="6">
    <source>
        <dbReference type="Google" id="ProtNLM"/>
    </source>
</evidence>
<dbReference type="SUPFAM" id="SSF117281">
    <property type="entry name" value="Kelch motif"/>
    <property type="match status" value="1"/>
</dbReference>
<dbReference type="Proteomes" id="UP000799770">
    <property type="component" value="Unassembled WGS sequence"/>
</dbReference>
<dbReference type="PANTHER" id="PTHR47435">
    <property type="entry name" value="KELCH REPEAT PROTEIN (AFU_ORTHOLOGUE AFUA_5G12780)"/>
    <property type="match status" value="1"/>
</dbReference>
<gene>
    <name evidence="4" type="ORF">BDV96DRAFT_55841</name>
</gene>
<evidence type="ECO:0000256" key="3">
    <source>
        <dbReference type="SAM" id="MobiDB-lite"/>
    </source>
</evidence>
<keyword evidence="1" id="KW-0677">Repeat</keyword>
<evidence type="ECO:0000256" key="2">
    <source>
        <dbReference type="ARBA" id="ARBA00023004"/>
    </source>
</evidence>
<dbReference type="GO" id="GO:0019760">
    <property type="term" value="P:glucosinolate metabolic process"/>
    <property type="evidence" value="ECO:0007669"/>
    <property type="project" value="UniProtKB-ARBA"/>
</dbReference>
<keyword evidence="5" id="KW-1185">Reference proteome</keyword>
<accession>A0A6A5ZA22</accession>
<proteinExistence type="predicted"/>
<dbReference type="InterPro" id="IPR015915">
    <property type="entry name" value="Kelch-typ_b-propeller"/>
</dbReference>
<keyword evidence="2" id="KW-0408">Iron</keyword>
<feature type="compositionally biased region" description="Low complexity" evidence="3">
    <location>
        <begin position="305"/>
        <end position="319"/>
    </location>
</feature>
<feature type="region of interest" description="Disordered" evidence="3">
    <location>
        <begin position="305"/>
        <end position="325"/>
    </location>
</feature>
<evidence type="ECO:0000313" key="5">
    <source>
        <dbReference type="Proteomes" id="UP000799770"/>
    </source>
</evidence>
<feature type="region of interest" description="Disordered" evidence="3">
    <location>
        <begin position="152"/>
        <end position="175"/>
    </location>
</feature>
<organism evidence="4 5">
    <name type="scientific">Lophiotrema nucula</name>
    <dbReference type="NCBI Taxonomy" id="690887"/>
    <lineage>
        <taxon>Eukaryota</taxon>
        <taxon>Fungi</taxon>
        <taxon>Dikarya</taxon>
        <taxon>Ascomycota</taxon>
        <taxon>Pezizomycotina</taxon>
        <taxon>Dothideomycetes</taxon>
        <taxon>Pleosporomycetidae</taxon>
        <taxon>Pleosporales</taxon>
        <taxon>Lophiotremataceae</taxon>
        <taxon>Lophiotrema</taxon>
    </lineage>
</organism>
<dbReference type="Pfam" id="PF24681">
    <property type="entry name" value="Kelch_KLHDC2_KLHL20_DRC7"/>
    <property type="match status" value="1"/>
</dbReference>
<reference evidence="4" key="1">
    <citation type="journal article" date="2020" name="Stud. Mycol.">
        <title>101 Dothideomycetes genomes: a test case for predicting lifestyles and emergence of pathogens.</title>
        <authorList>
            <person name="Haridas S."/>
            <person name="Albert R."/>
            <person name="Binder M."/>
            <person name="Bloem J."/>
            <person name="Labutti K."/>
            <person name="Salamov A."/>
            <person name="Andreopoulos B."/>
            <person name="Baker S."/>
            <person name="Barry K."/>
            <person name="Bills G."/>
            <person name="Bluhm B."/>
            <person name="Cannon C."/>
            <person name="Castanera R."/>
            <person name="Culley D."/>
            <person name="Daum C."/>
            <person name="Ezra D."/>
            <person name="Gonzalez J."/>
            <person name="Henrissat B."/>
            <person name="Kuo A."/>
            <person name="Liang C."/>
            <person name="Lipzen A."/>
            <person name="Lutzoni F."/>
            <person name="Magnuson J."/>
            <person name="Mondo S."/>
            <person name="Nolan M."/>
            <person name="Ohm R."/>
            <person name="Pangilinan J."/>
            <person name="Park H.-J."/>
            <person name="Ramirez L."/>
            <person name="Alfaro M."/>
            <person name="Sun H."/>
            <person name="Tritt A."/>
            <person name="Yoshinaga Y."/>
            <person name="Zwiers L.-H."/>
            <person name="Turgeon B."/>
            <person name="Goodwin S."/>
            <person name="Spatafora J."/>
            <person name="Crous P."/>
            <person name="Grigoriev I."/>
        </authorList>
    </citation>
    <scope>NUCLEOTIDE SEQUENCE</scope>
    <source>
        <strain evidence="4">CBS 627.86</strain>
    </source>
</reference>
<dbReference type="Pfam" id="PF01344">
    <property type="entry name" value="Kelch_1"/>
    <property type="match status" value="1"/>
</dbReference>
<dbReference type="OrthoDB" id="10250130at2759"/>
<dbReference type="Gene3D" id="2.120.10.80">
    <property type="entry name" value="Kelch-type beta propeller"/>
    <property type="match status" value="2"/>
</dbReference>
<evidence type="ECO:0000256" key="1">
    <source>
        <dbReference type="ARBA" id="ARBA00022737"/>
    </source>
</evidence>
<name>A0A6A5ZA22_9PLEO</name>
<protein>
    <recommendedName>
        <fullName evidence="6">Galactose oxidase</fullName>
    </recommendedName>
</protein>
<dbReference type="EMBL" id="ML977322">
    <property type="protein sequence ID" value="KAF2115763.1"/>
    <property type="molecule type" value="Genomic_DNA"/>
</dbReference>
<dbReference type="AlphaFoldDB" id="A0A6A5ZA22"/>
<sequence length="450" mass="47879">MEPTIAGALYTAETLLEGAVAFAKGIAHPTLPLKANLAHITSTPLARSHHTLSVVKGRAYIFGGRAAPGTLADNDMHIVILPSSGVLEADYTSIKARSTQSGGEVPSPRKGHTAVVVGDSIYVFGGKTQDNTDEKGRIWVFSTISNSWSHIDPAPDSQYPDHRWHHSAASSELPGPRDEVMYREKAPQQPADPAKVVPEPAESDTWGTIFIVGGTLLSSSQPSNDAFAFDVRTRTWSTIPSPSEPVKQGASLVLVDDRLYRFAGQTPDGIYHNAIEYLDVSPVWKHAEGGTTPLTSGWAWEEIFSSPSPSSEPLPQSRSGTGLTSVTTGQGRHYLLALGGEAQAGVVLEDVWAFQLPSEKATAAAAKDSSRASVKAATYEGKWAESVCKHVDTKGEVEKGRVEAQRGFGARKDFAIAKGSEVDGATAVVWGGVDGSGNVLDDGWLVTVER</sequence>
<dbReference type="PANTHER" id="PTHR47435:SF4">
    <property type="entry name" value="KELCH REPEAT PROTEIN (AFU_ORTHOLOGUE AFUA_5G12780)"/>
    <property type="match status" value="1"/>
</dbReference>
<evidence type="ECO:0000313" key="4">
    <source>
        <dbReference type="EMBL" id="KAF2115763.1"/>
    </source>
</evidence>